<keyword evidence="10" id="KW-1185">Reference proteome</keyword>
<keyword evidence="5 7" id="KW-1133">Transmembrane helix</keyword>
<feature type="transmembrane region" description="Helical" evidence="7">
    <location>
        <begin position="327"/>
        <end position="351"/>
    </location>
</feature>
<evidence type="ECO:0000256" key="2">
    <source>
        <dbReference type="ARBA" id="ARBA00006464"/>
    </source>
</evidence>
<feature type="transmembrane region" description="Helical" evidence="7">
    <location>
        <begin position="77"/>
        <end position="99"/>
    </location>
</feature>
<keyword evidence="4 7" id="KW-0812">Transmembrane</keyword>
<dbReference type="Proteomes" id="UP000029004">
    <property type="component" value="Unassembled WGS sequence"/>
</dbReference>
<accession>A0A087DKT8</accession>
<dbReference type="PANTHER" id="PTHR30576">
    <property type="entry name" value="COLANIC BIOSYNTHESIS UDP-GLUCOSE LIPID CARRIER TRANSFERASE"/>
    <property type="match status" value="1"/>
</dbReference>
<dbReference type="InterPro" id="IPR017475">
    <property type="entry name" value="EPS_sugar_tfrase"/>
</dbReference>
<dbReference type="GO" id="GO:0016020">
    <property type="term" value="C:membrane"/>
    <property type="evidence" value="ECO:0007669"/>
    <property type="project" value="UniProtKB-SubCell"/>
</dbReference>
<feature type="transmembrane region" description="Helical" evidence="7">
    <location>
        <begin position="137"/>
        <end position="157"/>
    </location>
</feature>
<dbReference type="Pfam" id="PF13727">
    <property type="entry name" value="CoA_binding_3"/>
    <property type="match status" value="1"/>
</dbReference>
<gene>
    <name evidence="9" type="ORF">BSTEL_1171</name>
</gene>
<dbReference type="EMBL" id="JGZP01000015">
    <property type="protein sequence ID" value="KFI96138.1"/>
    <property type="molecule type" value="Genomic_DNA"/>
</dbReference>
<dbReference type="EC" id="2.7.8.6" evidence="9"/>
<keyword evidence="6 7" id="KW-0472">Membrane</keyword>
<feature type="transmembrane region" description="Helical" evidence="7">
    <location>
        <begin position="111"/>
        <end position="131"/>
    </location>
</feature>
<dbReference type="STRING" id="762211.BSTEL_1171"/>
<evidence type="ECO:0000313" key="10">
    <source>
        <dbReference type="Proteomes" id="UP000029004"/>
    </source>
</evidence>
<protein>
    <submittedName>
        <fullName evidence="9">Exopolysaccharide biosynthesis polyprenyl glycosylphosphotransferase</fullName>
        <ecNumber evidence="9">2.7.8.6</ecNumber>
    </submittedName>
</protein>
<sequence>MSQIASLAGRMAGDAVRQLNDMRQEQLSRVLYWRSFVNMALMLCDAAMFIIAGVTVFNLRREDGPFYSLRFDFFMDITVYLVLASLVWVCCLEMSGIYHRHVMGDGYQLNVKLFAGLCRCWVGLAAFTFFLDLHLTLVSMTLVVVSGAALTAVERVVARVFITRDRRNGAYAYATVVVGSPEGIARVMRFLGKREQLNYRPVAVCPVRIDPRTGLIAADDDLERLRELVPAVGRDVELVRYADSGLAEEFIHKQIQTVMVADVFRRFSDNFNTFSVRMESLGLEIALISSAADVAGHETQVRSIQDTTILTIRLSQYSPATRIVKRVFDLVISSLAIVCSLIVTLPVAIAIKLTDGGPVFYTQERIGLRGRPFRMIKFRSMVTNADALKAKLAEQTGQEDRFIFKMKDDPRITKVGRFIRRFSIDELPQFINVFRGDMSVVGPRPPLPEEFARYNQVYATRMLVKPGITGPWQVSGRSDLSAEESERLDVAYVQNWSIGGDIVLMFRTVGAVLGHKGAY</sequence>
<evidence type="ECO:0000256" key="5">
    <source>
        <dbReference type="ARBA" id="ARBA00022989"/>
    </source>
</evidence>
<dbReference type="NCBIfam" id="TIGR03025">
    <property type="entry name" value="EPS_sugtrans"/>
    <property type="match status" value="1"/>
</dbReference>
<evidence type="ECO:0000313" key="9">
    <source>
        <dbReference type="EMBL" id="KFI96138.1"/>
    </source>
</evidence>
<dbReference type="RefSeq" id="WP_034529345.1">
    <property type="nucleotide sequence ID" value="NZ_JGZP01000015.1"/>
</dbReference>
<dbReference type="eggNOG" id="COG2148">
    <property type="taxonomic scope" value="Bacteria"/>
</dbReference>
<keyword evidence="3 9" id="KW-0808">Transferase</keyword>
<evidence type="ECO:0000256" key="7">
    <source>
        <dbReference type="SAM" id="Phobius"/>
    </source>
</evidence>
<feature type="transmembrane region" description="Helical" evidence="7">
    <location>
        <begin position="31"/>
        <end position="57"/>
    </location>
</feature>
<dbReference type="GO" id="GO:0047360">
    <property type="term" value="F:undecaprenyl-phosphate galactose phosphotransferase activity"/>
    <property type="evidence" value="ECO:0007669"/>
    <property type="project" value="UniProtKB-EC"/>
</dbReference>
<name>A0A087DKT8_9BIFI</name>
<proteinExistence type="inferred from homology"/>
<evidence type="ECO:0000256" key="1">
    <source>
        <dbReference type="ARBA" id="ARBA00004141"/>
    </source>
</evidence>
<evidence type="ECO:0000256" key="3">
    <source>
        <dbReference type="ARBA" id="ARBA00022679"/>
    </source>
</evidence>
<dbReference type="AlphaFoldDB" id="A0A087DKT8"/>
<dbReference type="InterPro" id="IPR003362">
    <property type="entry name" value="Bact_transf"/>
</dbReference>
<organism evidence="9 10">
    <name type="scientific">Bifidobacterium stellenboschense</name>
    <dbReference type="NCBI Taxonomy" id="762211"/>
    <lineage>
        <taxon>Bacteria</taxon>
        <taxon>Bacillati</taxon>
        <taxon>Actinomycetota</taxon>
        <taxon>Actinomycetes</taxon>
        <taxon>Bifidobacteriales</taxon>
        <taxon>Bifidobacteriaceae</taxon>
        <taxon>Bifidobacterium</taxon>
    </lineage>
</organism>
<evidence type="ECO:0000259" key="8">
    <source>
        <dbReference type="Pfam" id="PF02397"/>
    </source>
</evidence>
<evidence type="ECO:0000256" key="6">
    <source>
        <dbReference type="ARBA" id="ARBA00023136"/>
    </source>
</evidence>
<evidence type="ECO:0000256" key="4">
    <source>
        <dbReference type="ARBA" id="ARBA00022692"/>
    </source>
</evidence>
<comment type="similarity">
    <text evidence="2">Belongs to the bacterial sugar transferase family.</text>
</comment>
<feature type="domain" description="Bacterial sugar transferase" evidence="8">
    <location>
        <begin position="325"/>
        <end position="513"/>
    </location>
</feature>
<dbReference type="PANTHER" id="PTHR30576:SF0">
    <property type="entry name" value="UNDECAPRENYL-PHOSPHATE N-ACETYLGALACTOSAMINYL 1-PHOSPHATE TRANSFERASE-RELATED"/>
    <property type="match status" value="1"/>
</dbReference>
<comment type="caution">
    <text evidence="9">The sequence shown here is derived from an EMBL/GenBank/DDBJ whole genome shotgun (WGS) entry which is preliminary data.</text>
</comment>
<comment type="subcellular location">
    <subcellularLocation>
        <location evidence="1">Membrane</location>
        <topology evidence="1">Multi-pass membrane protein</topology>
    </subcellularLocation>
</comment>
<dbReference type="Pfam" id="PF02397">
    <property type="entry name" value="Bac_transf"/>
    <property type="match status" value="1"/>
</dbReference>
<reference evidence="9 10" key="1">
    <citation type="submission" date="2014-03" db="EMBL/GenBank/DDBJ databases">
        <title>Genomics of Bifidobacteria.</title>
        <authorList>
            <person name="Ventura M."/>
            <person name="Milani C."/>
            <person name="Lugli G.A."/>
        </authorList>
    </citation>
    <scope>NUCLEOTIDE SEQUENCE [LARGE SCALE GENOMIC DNA]</scope>
    <source>
        <strain evidence="9 10">DSM 23968</strain>
    </source>
</reference>